<evidence type="ECO:0000256" key="9">
    <source>
        <dbReference type="SAM" id="SignalP"/>
    </source>
</evidence>
<dbReference type="EC" id="3.2.1.39" evidence="3"/>
<proteinExistence type="inferred from homology"/>
<feature type="region of interest" description="Disordered" evidence="8">
    <location>
        <begin position="349"/>
        <end position="369"/>
    </location>
</feature>
<dbReference type="Pfam" id="PF00332">
    <property type="entry name" value="Glyco_hydro_17"/>
    <property type="match status" value="1"/>
</dbReference>
<evidence type="ECO:0000256" key="3">
    <source>
        <dbReference type="ARBA" id="ARBA00012780"/>
    </source>
</evidence>
<keyword evidence="4 9" id="KW-0732">Signal</keyword>
<evidence type="ECO:0000256" key="1">
    <source>
        <dbReference type="ARBA" id="ARBA00000382"/>
    </source>
</evidence>
<evidence type="ECO:0000256" key="5">
    <source>
        <dbReference type="ARBA" id="ARBA00022801"/>
    </source>
</evidence>
<dbReference type="Proteomes" id="UP001418222">
    <property type="component" value="Unassembled WGS sequence"/>
</dbReference>
<dbReference type="AlphaFoldDB" id="A0AAP0BFE5"/>
<comment type="catalytic activity">
    <reaction evidence="1">
        <text>Hydrolysis of (1-&gt;3)-beta-D-glucosidic linkages in (1-&gt;3)-beta-D-glucans.</text>
        <dbReference type="EC" id="3.2.1.39"/>
    </reaction>
</comment>
<keyword evidence="11" id="KW-1185">Reference proteome</keyword>
<accession>A0AAP0BFE5</accession>
<keyword evidence="5" id="KW-0378">Hydrolase</keyword>
<evidence type="ECO:0000256" key="8">
    <source>
        <dbReference type="SAM" id="MobiDB-lite"/>
    </source>
</evidence>
<dbReference type="InterPro" id="IPR044965">
    <property type="entry name" value="Glyco_hydro_17_plant"/>
</dbReference>
<feature type="signal peptide" evidence="9">
    <location>
        <begin position="1"/>
        <end position="22"/>
    </location>
</feature>
<dbReference type="GO" id="GO:0005975">
    <property type="term" value="P:carbohydrate metabolic process"/>
    <property type="evidence" value="ECO:0007669"/>
    <property type="project" value="InterPro"/>
</dbReference>
<evidence type="ECO:0000256" key="7">
    <source>
        <dbReference type="RuleBase" id="RU004335"/>
    </source>
</evidence>
<sequence length="413" mass="43316">MEKTPPFLLFLTFLCAFSPASSQPFLGVNYGEVADNLPPPSATARLLQSTTITKLRLYDADASVISAFSGTGISLLLGVHNADIFSLASSPNAAASWVSANLLPFLPATSVSAVSVGNEVLNSGDPSLSSALLPAMQSLRAALDASAVTAGVKVSTVHSMAVLSQSDPPSAGAFHADLAGILEPILQFLRDNGSPFMINPYPYFAFRSDPRPETLAFCLFQPGPSRVDPASGIPYSNMFDAQVDAIKTALRSSGFPGQEVVVAETGWPYKGDNNEVGASVENAKAYNGNLMAHLGSITDPVETYIFAMYDEDLKPGPTSERSFGLFQPDLTPTYDIGLLNSGSQTAVSSSPAVPAEMSKPTDQCAAGDGGSPCSRPLVEYLPSASARSSAGVRRWLSWKGVTGMLALGSIFVW</sequence>
<dbReference type="PANTHER" id="PTHR32227">
    <property type="entry name" value="GLUCAN ENDO-1,3-BETA-GLUCOSIDASE BG1-RELATED-RELATED"/>
    <property type="match status" value="1"/>
</dbReference>
<dbReference type="InterPro" id="IPR000490">
    <property type="entry name" value="Glyco_hydro_17"/>
</dbReference>
<dbReference type="SUPFAM" id="SSF51445">
    <property type="entry name" value="(Trans)glycosidases"/>
    <property type="match status" value="1"/>
</dbReference>
<dbReference type="FunFam" id="3.20.20.80:FF:000005">
    <property type="entry name" value="Glucan endo-1,3-beta-glucosidase 14"/>
    <property type="match status" value="1"/>
</dbReference>
<comment type="similarity">
    <text evidence="2 7">Belongs to the glycosyl hydrolase 17 family.</text>
</comment>
<gene>
    <name evidence="10" type="ORF">KSP39_PZI012063</name>
</gene>
<dbReference type="InterPro" id="IPR017853">
    <property type="entry name" value="GH"/>
</dbReference>
<name>A0AAP0BFE5_9ASPA</name>
<dbReference type="GO" id="GO:0042973">
    <property type="term" value="F:glucan endo-1,3-beta-D-glucosidase activity"/>
    <property type="evidence" value="ECO:0007669"/>
    <property type="project" value="UniProtKB-EC"/>
</dbReference>
<evidence type="ECO:0000256" key="4">
    <source>
        <dbReference type="ARBA" id="ARBA00022729"/>
    </source>
</evidence>
<comment type="caution">
    <text evidence="10">The sequence shown here is derived from an EMBL/GenBank/DDBJ whole genome shotgun (WGS) entry which is preliminary data.</text>
</comment>
<organism evidence="10 11">
    <name type="scientific">Platanthera zijinensis</name>
    <dbReference type="NCBI Taxonomy" id="2320716"/>
    <lineage>
        <taxon>Eukaryota</taxon>
        <taxon>Viridiplantae</taxon>
        <taxon>Streptophyta</taxon>
        <taxon>Embryophyta</taxon>
        <taxon>Tracheophyta</taxon>
        <taxon>Spermatophyta</taxon>
        <taxon>Magnoliopsida</taxon>
        <taxon>Liliopsida</taxon>
        <taxon>Asparagales</taxon>
        <taxon>Orchidaceae</taxon>
        <taxon>Orchidoideae</taxon>
        <taxon>Orchideae</taxon>
        <taxon>Orchidinae</taxon>
        <taxon>Platanthera</taxon>
    </lineage>
</organism>
<dbReference type="EMBL" id="JBBWWQ010000010">
    <property type="protein sequence ID" value="KAK8937158.1"/>
    <property type="molecule type" value="Genomic_DNA"/>
</dbReference>
<feature type="chain" id="PRO_5042947290" description="glucan endo-1,3-beta-D-glucosidase" evidence="9">
    <location>
        <begin position="23"/>
        <end position="413"/>
    </location>
</feature>
<evidence type="ECO:0000313" key="10">
    <source>
        <dbReference type="EMBL" id="KAK8937158.1"/>
    </source>
</evidence>
<dbReference type="Gene3D" id="3.20.20.80">
    <property type="entry name" value="Glycosidases"/>
    <property type="match status" value="1"/>
</dbReference>
<keyword evidence="6" id="KW-0326">Glycosidase</keyword>
<reference evidence="10 11" key="1">
    <citation type="journal article" date="2022" name="Nat. Plants">
        <title>Genomes of leafy and leafless Platanthera orchids illuminate the evolution of mycoheterotrophy.</title>
        <authorList>
            <person name="Li M.H."/>
            <person name="Liu K.W."/>
            <person name="Li Z."/>
            <person name="Lu H.C."/>
            <person name="Ye Q.L."/>
            <person name="Zhang D."/>
            <person name="Wang J.Y."/>
            <person name="Li Y.F."/>
            <person name="Zhong Z.M."/>
            <person name="Liu X."/>
            <person name="Yu X."/>
            <person name="Liu D.K."/>
            <person name="Tu X.D."/>
            <person name="Liu B."/>
            <person name="Hao Y."/>
            <person name="Liao X.Y."/>
            <person name="Jiang Y.T."/>
            <person name="Sun W.H."/>
            <person name="Chen J."/>
            <person name="Chen Y.Q."/>
            <person name="Ai Y."/>
            <person name="Zhai J.W."/>
            <person name="Wu S.S."/>
            <person name="Zhou Z."/>
            <person name="Hsiao Y.Y."/>
            <person name="Wu W.L."/>
            <person name="Chen Y.Y."/>
            <person name="Lin Y.F."/>
            <person name="Hsu J.L."/>
            <person name="Li C.Y."/>
            <person name="Wang Z.W."/>
            <person name="Zhao X."/>
            <person name="Zhong W.Y."/>
            <person name="Ma X.K."/>
            <person name="Ma L."/>
            <person name="Huang J."/>
            <person name="Chen G.Z."/>
            <person name="Huang M.Z."/>
            <person name="Huang L."/>
            <person name="Peng D.H."/>
            <person name="Luo Y.B."/>
            <person name="Zou S.Q."/>
            <person name="Chen S.P."/>
            <person name="Lan S."/>
            <person name="Tsai W.C."/>
            <person name="Van de Peer Y."/>
            <person name="Liu Z.J."/>
        </authorList>
    </citation>
    <scope>NUCLEOTIDE SEQUENCE [LARGE SCALE GENOMIC DNA]</scope>
    <source>
        <strain evidence="10">Lor287</strain>
    </source>
</reference>
<protein>
    <recommendedName>
        <fullName evidence="3">glucan endo-1,3-beta-D-glucosidase</fullName>
        <ecNumber evidence="3">3.2.1.39</ecNumber>
    </recommendedName>
</protein>
<evidence type="ECO:0000256" key="2">
    <source>
        <dbReference type="ARBA" id="ARBA00008773"/>
    </source>
</evidence>
<evidence type="ECO:0000313" key="11">
    <source>
        <dbReference type="Proteomes" id="UP001418222"/>
    </source>
</evidence>
<evidence type="ECO:0000256" key="6">
    <source>
        <dbReference type="ARBA" id="ARBA00023295"/>
    </source>
</evidence>